<dbReference type="EMBL" id="LR877164">
    <property type="protein sequence ID" value="CAD2221290.1"/>
    <property type="molecule type" value="Genomic_DNA"/>
</dbReference>
<organism evidence="2 3">
    <name type="scientific">Angomonas deanei</name>
    <dbReference type="NCBI Taxonomy" id="59799"/>
    <lineage>
        <taxon>Eukaryota</taxon>
        <taxon>Discoba</taxon>
        <taxon>Euglenozoa</taxon>
        <taxon>Kinetoplastea</taxon>
        <taxon>Metakinetoplastina</taxon>
        <taxon>Trypanosomatida</taxon>
        <taxon>Trypanosomatidae</taxon>
        <taxon>Strigomonadinae</taxon>
        <taxon>Angomonas</taxon>
    </lineage>
</organism>
<keyword evidence="3" id="KW-1185">Reference proteome</keyword>
<feature type="region of interest" description="Disordered" evidence="1">
    <location>
        <begin position="70"/>
        <end position="96"/>
    </location>
</feature>
<dbReference type="VEuPathDB" id="TriTrypDB:ADEAN_000882200"/>
<dbReference type="AlphaFoldDB" id="A0A7G2CN61"/>
<dbReference type="Proteomes" id="UP000515908">
    <property type="component" value="Chromosome 20"/>
</dbReference>
<sequence length="125" mass="13902">MRGENRRCRHSSAMLYSYKKPPSSATIAPRLSFPPHPVSPEMARPQSLAYAPPVPNRSLRYPKHLAIFGEDRRSARGSMSSGETGRMVPSRSSSPTAAYVTSEKRCALSWKGSTRRRSALFCCSR</sequence>
<gene>
    <name evidence="2" type="ORF">ADEAN_000882200</name>
</gene>
<proteinExistence type="predicted"/>
<reference evidence="2 3" key="1">
    <citation type="submission" date="2020-08" db="EMBL/GenBank/DDBJ databases">
        <authorList>
            <person name="Newling K."/>
            <person name="Davey J."/>
            <person name="Forrester S."/>
        </authorList>
    </citation>
    <scope>NUCLEOTIDE SEQUENCE [LARGE SCALE GENOMIC DNA]</scope>
    <source>
        <strain evidence="3">Crithidia deanei Carvalho (ATCC PRA-265)</strain>
    </source>
</reference>
<feature type="region of interest" description="Disordered" evidence="1">
    <location>
        <begin position="20"/>
        <end position="55"/>
    </location>
</feature>
<name>A0A7G2CN61_9TRYP</name>
<evidence type="ECO:0000313" key="3">
    <source>
        <dbReference type="Proteomes" id="UP000515908"/>
    </source>
</evidence>
<evidence type="ECO:0000313" key="2">
    <source>
        <dbReference type="EMBL" id="CAD2221290.1"/>
    </source>
</evidence>
<evidence type="ECO:0000256" key="1">
    <source>
        <dbReference type="SAM" id="MobiDB-lite"/>
    </source>
</evidence>
<accession>A0A7G2CN61</accession>
<protein>
    <submittedName>
        <fullName evidence="2">Uncharacterized protein</fullName>
    </submittedName>
</protein>